<evidence type="ECO:0000313" key="1">
    <source>
        <dbReference type="EMBL" id="KAB0575124.1"/>
    </source>
</evidence>
<keyword evidence="2" id="KW-1185">Reference proteome</keyword>
<dbReference type="OrthoDB" id="8717392at2"/>
<sequence length="182" mass="19753">MISPATRAQFEQLLLSALQEGLPAPWRGQTMLQPLPALAQVRDTQAVMLSIATFRCRLHVLVHHGLQPRLQRVFGPAQGEEPGAAVPVTDRLAEYGNLVCGAINRELGRSWHYAGMSTPSHLTGLALDHLDLLRDQHQIHAEVGVAGERLLGASLLIGSHAPFEFQCIDAPAGQTAGELEFF</sequence>
<dbReference type="Proteomes" id="UP000430120">
    <property type="component" value="Unassembled WGS sequence"/>
</dbReference>
<organism evidence="1 2">
    <name type="scientific">Ideonella dechloratans</name>
    <dbReference type="NCBI Taxonomy" id="36863"/>
    <lineage>
        <taxon>Bacteria</taxon>
        <taxon>Pseudomonadati</taxon>
        <taxon>Pseudomonadota</taxon>
        <taxon>Betaproteobacteria</taxon>
        <taxon>Burkholderiales</taxon>
        <taxon>Sphaerotilaceae</taxon>
        <taxon>Ideonella</taxon>
    </lineage>
</organism>
<dbReference type="EMBL" id="VZPB01000066">
    <property type="protein sequence ID" value="KAB0575124.1"/>
    <property type="molecule type" value="Genomic_DNA"/>
</dbReference>
<protein>
    <recommendedName>
        <fullName evidence="3">Chemotaxis protein CheX</fullName>
    </recommendedName>
</protein>
<evidence type="ECO:0000313" key="2">
    <source>
        <dbReference type="Proteomes" id="UP000430120"/>
    </source>
</evidence>
<dbReference type="AlphaFoldDB" id="A0A643FAV7"/>
<dbReference type="RefSeq" id="WP_151125627.1">
    <property type="nucleotide sequence ID" value="NZ_CP088082.1"/>
</dbReference>
<accession>A0A643FAV7</accession>
<name>A0A643FAV7_IDEDE</name>
<gene>
    <name evidence="1" type="ORF">F7Q92_18800</name>
</gene>
<reference evidence="1 2" key="1">
    <citation type="submission" date="2019-09" db="EMBL/GenBank/DDBJ databases">
        <title>Draft genome sequences of 48 bacterial type strains from the CCUG.</title>
        <authorList>
            <person name="Tunovic T."/>
            <person name="Pineiro-Iglesias B."/>
            <person name="Unosson C."/>
            <person name="Inganas E."/>
            <person name="Ohlen M."/>
            <person name="Cardew S."/>
            <person name="Jensie-Markopoulos S."/>
            <person name="Salva-Serra F."/>
            <person name="Jaen-Luchoro D."/>
            <person name="Karlsson R."/>
            <person name="Svensson-Stadler L."/>
            <person name="Chun J."/>
            <person name="Moore E."/>
        </authorList>
    </citation>
    <scope>NUCLEOTIDE SEQUENCE [LARGE SCALE GENOMIC DNA]</scope>
    <source>
        <strain evidence="1 2">CCUG 30977</strain>
    </source>
</reference>
<evidence type="ECO:0008006" key="3">
    <source>
        <dbReference type="Google" id="ProtNLM"/>
    </source>
</evidence>
<comment type="caution">
    <text evidence="1">The sequence shown here is derived from an EMBL/GenBank/DDBJ whole genome shotgun (WGS) entry which is preliminary data.</text>
</comment>
<proteinExistence type="predicted"/>